<dbReference type="InterPro" id="IPR010466">
    <property type="entry name" value="DUF1058"/>
</dbReference>
<proteinExistence type="predicted"/>
<dbReference type="Proteomes" id="UP000317078">
    <property type="component" value="Unassembled WGS sequence"/>
</dbReference>
<protein>
    <recommendedName>
        <fullName evidence="3">Aspartyl-trna synthetase</fullName>
    </recommendedName>
</protein>
<evidence type="ECO:0000313" key="2">
    <source>
        <dbReference type="Proteomes" id="UP000317078"/>
    </source>
</evidence>
<comment type="caution">
    <text evidence="1">The sequence shown here is derived from an EMBL/GenBank/DDBJ whole genome shotgun (WGS) entry which is preliminary data.</text>
</comment>
<dbReference type="Pfam" id="PF06347">
    <property type="entry name" value="SH3_4"/>
    <property type="match status" value="2"/>
</dbReference>
<sequence length="156" mass="17695">MPAPAPAEPPPPPIGPVTQLPLPRFASLRAEEVNLRAGPGTRYPIEWTYQRRDLPVQIVREFELWRRIKDMEGTEGWVHQSNLTGRRNLVVTGEERVLRRRPEESGAVVARLQPGVLGRIRLCATGETWCEVQVGEHRGWLRRGDFFGAMPGEEVK</sequence>
<keyword evidence="2" id="KW-1185">Reference proteome</keyword>
<accession>A0A502GE82</accession>
<name>A0A502GE82_9PROT</name>
<dbReference type="AlphaFoldDB" id="A0A502GE82"/>
<dbReference type="EMBL" id="RCZP01000002">
    <property type="protein sequence ID" value="TPG60617.1"/>
    <property type="molecule type" value="Genomic_DNA"/>
</dbReference>
<reference evidence="1 2" key="1">
    <citation type="journal article" date="2019" name="Environ. Microbiol.">
        <title>Species interactions and distinct microbial communities in high Arctic permafrost affected cryosols are associated with the CH4 and CO2 gas fluxes.</title>
        <authorList>
            <person name="Altshuler I."/>
            <person name="Hamel J."/>
            <person name="Turney S."/>
            <person name="Magnuson E."/>
            <person name="Levesque R."/>
            <person name="Greer C."/>
            <person name="Whyte L.G."/>
        </authorList>
    </citation>
    <scope>NUCLEOTIDE SEQUENCE [LARGE SCALE GENOMIC DNA]</scope>
    <source>
        <strain evidence="1 2">S9.3B</strain>
    </source>
</reference>
<dbReference type="Gene3D" id="2.30.30.40">
    <property type="entry name" value="SH3 Domains"/>
    <property type="match status" value="1"/>
</dbReference>
<evidence type="ECO:0000313" key="1">
    <source>
        <dbReference type="EMBL" id="TPG60617.1"/>
    </source>
</evidence>
<organism evidence="1 2">
    <name type="scientific">Muricoccus nepalensis</name>
    <dbReference type="NCBI Taxonomy" id="1854500"/>
    <lineage>
        <taxon>Bacteria</taxon>
        <taxon>Pseudomonadati</taxon>
        <taxon>Pseudomonadota</taxon>
        <taxon>Alphaproteobacteria</taxon>
        <taxon>Acetobacterales</taxon>
        <taxon>Roseomonadaceae</taxon>
        <taxon>Muricoccus</taxon>
    </lineage>
</organism>
<evidence type="ECO:0008006" key="3">
    <source>
        <dbReference type="Google" id="ProtNLM"/>
    </source>
</evidence>
<gene>
    <name evidence="1" type="ORF">EAH89_02275</name>
</gene>
<dbReference type="OrthoDB" id="9810773at2"/>